<protein>
    <recommendedName>
        <fullName evidence="2">HNH nuclease domain-containing protein</fullName>
    </recommendedName>
</protein>
<dbReference type="RefSeq" id="XP_056512595.1">
    <property type="nucleotide sequence ID" value="XM_056654568.1"/>
</dbReference>
<feature type="compositionally biased region" description="Basic residues" evidence="1">
    <location>
        <begin position="346"/>
        <end position="356"/>
    </location>
</feature>
<evidence type="ECO:0000313" key="3">
    <source>
        <dbReference type="EMBL" id="KAJ5101764.1"/>
    </source>
</evidence>
<dbReference type="GeneID" id="81393736"/>
<feature type="region of interest" description="Disordered" evidence="1">
    <location>
        <begin position="1"/>
        <end position="20"/>
    </location>
</feature>
<gene>
    <name evidence="3" type="ORF">NUU61_003986</name>
</gene>
<feature type="compositionally biased region" description="Polar residues" evidence="1">
    <location>
        <begin position="1"/>
        <end position="10"/>
    </location>
</feature>
<keyword evidence="4" id="KW-1185">Reference proteome</keyword>
<name>A0A9W9FKF9_9EURO</name>
<feature type="region of interest" description="Disordered" evidence="1">
    <location>
        <begin position="344"/>
        <end position="373"/>
    </location>
</feature>
<feature type="domain" description="HNH nuclease" evidence="2">
    <location>
        <begin position="145"/>
        <end position="237"/>
    </location>
</feature>
<dbReference type="InterPro" id="IPR003615">
    <property type="entry name" value="HNH_nuc"/>
</dbReference>
<dbReference type="OrthoDB" id="2104739at2759"/>
<organism evidence="3 4">
    <name type="scientific">Penicillium alfredii</name>
    <dbReference type="NCBI Taxonomy" id="1506179"/>
    <lineage>
        <taxon>Eukaryota</taxon>
        <taxon>Fungi</taxon>
        <taxon>Dikarya</taxon>
        <taxon>Ascomycota</taxon>
        <taxon>Pezizomycotina</taxon>
        <taxon>Eurotiomycetes</taxon>
        <taxon>Eurotiomycetidae</taxon>
        <taxon>Eurotiales</taxon>
        <taxon>Aspergillaceae</taxon>
        <taxon>Penicillium</taxon>
    </lineage>
</organism>
<reference evidence="3" key="1">
    <citation type="submission" date="2022-11" db="EMBL/GenBank/DDBJ databases">
        <authorList>
            <person name="Petersen C."/>
        </authorList>
    </citation>
    <scope>NUCLEOTIDE SEQUENCE</scope>
    <source>
        <strain evidence="3">IBT 34128</strain>
    </source>
</reference>
<accession>A0A9W9FKF9</accession>
<sequence length="373" mass="42235">MDSLSESCGSRSPPVPDAEFDTHTAARQKMFARLDMYQSLNDDDDTIHFLRSVFRFLPIQGQVHLADDADSCDDDDQLRQLAKHLDTALLRPMVATGGNTPAITPSPRPRVEDSIEDLLSHDFDSTTRRQGKLRRACLQRDNHQCVVTKFWDFDYDSRPPDAHTADLEAAHIIPFGLENFREDERLRHAQIWHCLYRYFPTIHDLFHSSNEDVNRIDNVMMLAASLHREFGRFSFILEETDVSGRYRVKTFSQFRNTFLRPHMLEYAIVASHDPRYPAPNKFLLAVHAAVGNILHATGHGELIAKTMKHLGGSGGHALAKDGSTNVEELLSVTGLSLLAINPSHRSPARKEKHSRHVASSLPGTENQPPKRHR</sequence>
<evidence type="ECO:0000259" key="2">
    <source>
        <dbReference type="Pfam" id="PF13391"/>
    </source>
</evidence>
<dbReference type="AlphaFoldDB" id="A0A9W9FKF9"/>
<dbReference type="Pfam" id="PF13391">
    <property type="entry name" value="HNH_2"/>
    <property type="match status" value="1"/>
</dbReference>
<dbReference type="Proteomes" id="UP001141434">
    <property type="component" value="Unassembled WGS sequence"/>
</dbReference>
<comment type="caution">
    <text evidence="3">The sequence shown here is derived from an EMBL/GenBank/DDBJ whole genome shotgun (WGS) entry which is preliminary data.</text>
</comment>
<evidence type="ECO:0000313" key="4">
    <source>
        <dbReference type="Proteomes" id="UP001141434"/>
    </source>
</evidence>
<dbReference type="EMBL" id="JAPMSZ010000005">
    <property type="protein sequence ID" value="KAJ5101764.1"/>
    <property type="molecule type" value="Genomic_DNA"/>
</dbReference>
<evidence type="ECO:0000256" key="1">
    <source>
        <dbReference type="SAM" id="MobiDB-lite"/>
    </source>
</evidence>
<reference evidence="3" key="2">
    <citation type="journal article" date="2023" name="IMA Fungus">
        <title>Comparative genomic study of the Penicillium genus elucidates a diverse pangenome and 15 lateral gene transfer events.</title>
        <authorList>
            <person name="Petersen C."/>
            <person name="Sorensen T."/>
            <person name="Nielsen M.R."/>
            <person name="Sondergaard T.E."/>
            <person name="Sorensen J.L."/>
            <person name="Fitzpatrick D.A."/>
            <person name="Frisvad J.C."/>
            <person name="Nielsen K.L."/>
        </authorList>
    </citation>
    <scope>NUCLEOTIDE SEQUENCE</scope>
    <source>
        <strain evidence="3">IBT 34128</strain>
    </source>
</reference>
<proteinExistence type="predicted"/>